<dbReference type="InterPro" id="IPR001460">
    <property type="entry name" value="PCN-bd_Tpept"/>
</dbReference>
<comment type="caution">
    <text evidence="3">The sequence shown here is derived from an EMBL/GenBank/DDBJ whole genome shotgun (WGS) entry which is preliminary data.</text>
</comment>
<dbReference type="Pfam" id="PF21922">
    <property type="entry name" value="PBP_dimer_2"/>
    <property type="match status" value="1"/>
</dbReference>
<dbReference type="GO" id="GO:0071972">
    <property type="term" value="F:peptidoglycan L,D-transpeptidase activity"/>
    <property type="evidence" value="ECO:0007669"/>
    <property type="project" value="TreeGrafter"/>
</dbReference>
<dbReference type="PANTHER" id="PTHR30627:SF24">
    <property type="entry name" value="PENICILLIN-BINDING PROTEIN 4B"/>
    <property type="match status" value="1"/>
</dbReference>
<keyword evidence="4" id="KW-1185">Reference proteome</keyword>
<dbReference type="Proteomes" id="UP000035720">
    <property type="component" value="Unassembled WGS sequence"/>
</dbReference>
<dbReference type="InterPro" id="IPR054120">
    <property type="entry name" value="PBPA_dimer"/>
</dbReference>
<dbReference type="Gene3D" id="3.40.710.10">
    <property type="entry name" value="DD-peptidase/beta-lactamase superfamily"/>
    <property type="match status" value="1"/>
</dbReference>
<protein>
    <submittedName>
        <fullName evidence="3">Penicillin-binding protein A</fullName>
    </submittedName>
</protein>
<dbReference type="AlphaFoldDB" id="A0A077M455"/>
<dbReference type="SUPFAM" id="SSF56601">
    <property type="entry name" value="beta-lactamase/transpeptidase-like"/>
    <property type="match status" value="1"/>
</dbReference>
<dbReference type="GO" id="GO:0071555">
    <property type="term" value="P:cell wall organization"/>
    <property type="evidence" value="ECO:0007669"/>
    <property type="project" value="TreeGrafter"/>
</dbReference>
<evidence type="ECO:0000259" key="2">
    <source>
        <dbReference type="Pfam" id="PF21922"/>
    </source>
</evidence>
<evidence type="ECO:0000259" key="1">
    <source>
        <dbReference type="Pfam" id="PF00905"/>
    </source>
</evidence>
<sequence length="485" mass="50604">MNAPIRRLAMLAALLFATLLISSTWIQFVDAKAINALPANRRTDLTNFNRERGAILVAGDPIASSRPVKDELKWLRVYSQGTRYPHITGFYSFTVPPDRGLEYADNALLSGSSDKLFYRRISDLFTGREPAGASLELTINPKAQAAADEALGNQRGAVVALDPRTGAVLALVSHPAYDPNVLAMHTSEAVGKAWDALLADPGKPLINRAIAGNLYPPGSTFKLITAAAALETAKYTKDSVLPGPAQLTLPGVTEPLANHDHQACGADDKTTLDHALVISCNTAFADLGMTLGADALRTQAAKFGFGEALRIPLPVTASTIPATLNEPQTAQSAIGQYEVRATPMQMAMVSAAIANEGILMQPYLVERVVSSDLTIIEKADHKQLSEAISPETAQTLTTMMVDVVTSGTGTPAQIPGVSVAGKTGTAQHGVGAAPHAWFTAFAPADDPKVAVAVVVEDGGDAGSEAGGGTVAGPIAKAVMEAVING</sequence>
<evidence type="ECO:0000313" key="3">
    <source>
        <dbReference type="EMBL" id="CCI51981.1"/>
    </source>
</evidence>
<feature type="domain" description="Penicillin binding protein A dimerisation" evidence="2">
    <location>
        <begin position="52"/>
        <end position="134"/>
    </location>
</feature>
<dbReference type="InterPro" id="IPR050515">
    <property type="entry name" value="Beta-lactam/transpept"/>
</dbReference>
<dbReference type="OrthoDB" id="9766847at2"/>
<organism evidence="3 4">
    <name type="scientific">Nostocoides jenkinsii Ben 74</name>
    <dbReference type="NCBI Taxonomy" id="1193518"/>
    <lineage>
        <taxon>Bacteria</taxon>
        <taxon>Bacillati</taxon>
        <taxon>Actinomycetota</taxon>
        <taxon>Actinomycetes</taxon>
        <taxon>Micrococcales</taxon>
        <taxon>Intrasporangiaceae</taxon>
        <taxon>Nostocoides</taxon>
    </lineage>
</organism>
<dbReference type="Pfam" id="PF00905">
    <property type="entry name" value="Transpeptidase"/>
    <property type="match status" value="1"/>
</dbReference>
<accession>A0A077M455</accession>
<feature type="domain" description="Penicillin-binding protein transpeptidase" evidence="1">
    <location>
        <begin position="156"/>
        <end position="480"/>
    </location>
</feature>
<dbReference type="GO" id="GO:0005886">
    <property type="term" value="C:plasma membrane"/>
    <property type="evidence" value="ECO:0007669"/>
    <property type="project" value="TreeGrafter"/>
</dbReference>
<evidence type="ECO:0000313" key="4">
    <source>
        <dbReference type="Proteomes" id="UP000035720"/>
    </source>
</evidence>
<dbReference type="GO" id="GO:0008658">
    <property type="term" value="F:penicillin binding"/>
    <property type="evidence" value="ECO:0007669"/>
    <property type="project" value="InterPro"/>
</dbReference>
<dbReference type="InterPro" id="IPR012338">
    <property type="entry name" value="Beta-lactam/transpept-like"/>
</dbReference>
<dbReference type="Gene3D" id="3.90.1310.10">
    <property type="entry name" value="Penicillin-binding protein 2a (Domain 2)"/>
    <property type="match status" value="1"/>
</dbReference>
<dbReference type="EMBL" id="CAJC01000041">
    <property type="protein sequence ID" value="CCI51981.1"/>
    <property type="molecule type" value="Genomic_DNA"/>
</dbReference>
<proteinExistence type="predicted"/>
<name>A0A077M455_9MICO</name>
<gene>
    <name evidence="3" type="primary">pbpA</name>
    <name evidence="3" type="ORF">BN13_1350018</name>
</gene>
<dbReference type="PANTHER" id="PTHR30627">
    <property type="entry name" value="PEPTIDOGLYCAN D,D-TRANSPEPTIDASE"/>
    <property type="match status" value="1"/>
</dbReference>
<dbReference type="STRING" id="1193518.BN13_1350018"/>
<dbReference type="RefSeq" id="WP_048548222.1">
    <property type="nucleotide sequence ID" value="NZ_HF571038.1"/>
</dbReference>
<reference evidence="3 4" key="1">
    <citation type="journal article" date="2013" name="ISME J.">
        <title>A metabolic model for members of the genus Tetrasphaera involved in enhanced biological phosphorus removal.</title>
        <authorList>
            <person name="Kristiansen R."/>
            <person name="Nguyen H.T.T."/>
            <person name="Saunders A.M."/>
            <person name="Nielsen J.L."/>
            <person name="Wimmer R."/>
            <person name="Le V.Q."/>
            <person name="McIlroy S.J."/>
            <person name="Petrovski S."/>
            <person name="Seviour R.J."/>
            <person name="Calteau A."/>
            <person name="Nielsen K.L."/>
            <person name="Nielsen P.H."/>
        </authorList>
    </citation>
    <scope>NUCLEOTIDE SEQUENCE [LARGE SCALE GENOMIC DNA]</scope>
    <source>
        <strain evidence="3 4">Ben 74</strain>
    </source>
</reference>